<dbReference type="InterPro" id="IPR003395">
    <property type="entry name" value="RecF/RecN/SMC_N"/>
</dbReference>
<keyword evidence="10" id="KW-0226">DNA condensation</keyword>
<evidence type="ECO:0000259" key="16">
    <source>
        <dbReference type="SMART" id="SM01313"/>
    </source>
</evidence>
<evidence type="ECO:0000256" key="2">
    <source>
        <dbReference type="ARBA" id="ARBA00004286"/>
    </source>
</evidence>
<feature type="coiled-coil region" evidence="14">
    <location>
        <begin position="1052"/>
        <end position="1093"/>
    </location>
</feature>
<dbReference type="Gene3D" id="3.40.50.300">
    <property type="entry name" value="P-loop containing nucleotide triphosphate hydrolases"/>
    <property type="match status" value="2"/>
</dbReference>
<dbReference type="PANTHER" id="PTHR43977">
    <property type="entry name" value="STRUCTURAL MAINTENANCE OF CHROMOSOMES PROTEIN 3"/>
    <property type="match status" value="1"/>
</dbReference>
<comment type="subcellular location">
    <subcellularLocation>
        <location evidence="2">Chromosome</location>
    </subcellularLocation>
    <subcellularLocation>
        <location evidence="1 13">Nucleus</location>
    </subcellularLocation>
</comment>
<evidence type="ECO:0000256" key="11">
    <source>
        <dbReference type="ARBA" id="ARBA00023242"/>
    </source>
</evidence>
<accession>A0ABR3P0P3</accession>
<keyword evidence="6" id="KW-0547">Nucleotide-binding</keyword>
<evidence type="ECO:0000256" key="10">
    <source>
        <dbReference type="ARBA" id="ARBA00023067"/>
    </source>
</evidence>
<dbReference type="Pfam" id="PF02463">
    <property type="entry name" value="SMC_N"/>
    <property type="match status" value="1"/>
</dbReference>
<dbReference type="PIRSF" id="PIRSF005719">
    <property type="entry name" value="SMC"/>
    <property type="match status" value="1"/>
</dbReference>
<organism evidence="17 18">
    <name type="scientific">Cirrhinus molitorella</name>
    <name type="common">mud carp</name>
    <dbReference type="NCBI Taxonomy" id="172907"/>
    <lineage>
        <taxon>Eukaryota</taxon>
        <taxon>Metazoa</taxon>
        <taxon>Chordata</taxon>
        <taxon>Craniata</taxon>
        <taxon>Vertebrata</taxon>
        <taxon>Euteleostomi</taxon>
        <taxon>Actinopterygii</taxon>
        <taxon>Neopterygii</taxon>
        <taxon>Teleostei</taxon>
        <taxon>Ostariophysi</taxon>
        <taxon>Cypriniformes</taxon>
        <taxon>Cyprinidae</taxon>
        <taxon>Labeoninae</taxon>
        <taxon>Labeonini</taxon>
        <taxon>Cirrhinus</taxon>
    </lineage>
</organism>
<dbReference type="Proteomes" id="UP001558613">
    <property type="component" value="Unassembled WGS sequence"/>
</dbReference>
<feature type="coiled-coil region" evidence="14">
    <location>
        <begin position="844"/>
        <end position="1023"/>
    </location>
</feature>
<dbReference type="Gene3D" id="1.20.1060.20">
    <property type="match status" value="1"/>
</dbReference>
<keyword evidence="4" id="KW-0158">Chromosome</keyword>
<evidence type="ECO:0000256" key="3">
    <source>
        <dbReference type="ARBA" id="ARBA00005231"/>
    </source>
</evidence>
<evidence type="ECO:0000256" key="14">
    <source>
        <dbReference type="SAM" id="Coils"/>
    </source>
</evidence>
<dbReference type="Pfam" id="PF06470">
    <property type="entry name" value="SMC_hinge"/>
    <property type="match status" value="1"/>
</dbReference>
<evidence type="ECO:0000256" key="5">
    <source>
        <dbReference type="ARBA" id="ARBA00022618"/>
    </source>
</evidence>
<evidence type="ECO:0000313" key="18">
    <source>
        <dbReference type="Proteomes" id="UP001558613"/>
    </source>
</evidence>
<proteinExistence type="inferred from homology"/>
<feature type="domain" description="Exocyst complex component Sec3 PIP2-binding N-terminal" evidence="16">
    <location>
        <begin position="30"/>
        <end position="132"/>
    </location>
</feature>
<keyword evidence="5" id="KW-0132">Cell division</keyword>
<dbReference type="SUPFAM" id="SSF75553">
    <property type="entry name" value="Smc hinge domain"/>
    <property type="match status" value="1"/>
</dbReference>
<feature type="coiled-coil region" evidence="14">
    <location>
        <begin position="565"/>
        <end position="634"/>
    </location>
</feature>
<name>A0ABR3P0P3_9TELE</name>
<keyword evidence="8" id="KW-0067">ATP-binding</keyword>
<dbReference type="SUPFAM" id="SSF57997">
    <property type="entry name" value="Tropomyosin"/>
    <property type="match status" value="1"/>
</dbReference>
<evidence type="ECO:0000256" key="8">
    <source>
        <dbReference type="ARBA" id="ARBA00022840"/>
    </source>
</evidence>
<dbReference type="InterPro" id="IPR027417">
    <property type="entry name" value="P-loop_NTPase"/>
</dbReference>
<protein>
    <recommendedName>
        <fullName evidence="13">Structural maintenance of chromosomes protein</fullName>
    </recommendedName>
</protein>
<comment type="similarity">
    <text evidence="3">Belongs to the SMC family. SMC2 subfamily.</text>
</comment>
<dbReference type="SMART" id="SM00968">
    <property type="entry name" value="SMC_hinge"/>
    <property type="match status" value="1"/>
</dbReference>
<dbReference type="InterPro" id="IPR027120">
    <property type="entry name" value="Smc2_ABC"/>
</dbReference>
<evidence type="ECO:0000259" key="15">
    <source>
        <dbReference type="SMART" id="SM00968"/>
    </source>
</evidence>
<evidence type="ECO:0000256" key="4">
    <source>
        <dbReference type="ARBA" id="ARBA00022454"/>
    </source>
</evidence>
<evidence type="ECO:0000256" key="13">
    <source>
        <dbReference type="PIRNR" id="PIRNR005719"/>
    </source>
</evidence>
<evidence type="ECO:0000256" key="7">
    <source>
        <dbReference type="ARBA" id="ARBA00022776"/>
    </source>
</evidence>
<gene>
    <name evidence="17" type="ORF">QQF64_001336</name>
</gene>
<dbReference type="InterPro" id="IPR036277">
    <property type="entry name" value="SMC_hinge_sf"/>
</dbReference>
<evidence type="ECO:0000256" key="6">
    <source>
        <dbReference type="ARBA" id="ARBA00022741"/>
    </source>
</evidence>
<sequence>MSSLLREEMDRVLFRPEGQKLEEFIEIEEQQQGRHFLCVSISKDKEALISVVLCRRVKHSRTNKLQKSGLEDSYERTETWALEDLLILDGRDPDTDDPCFLMHFNSVRPVRAVSCAAKYTLARCLLSLSRKYHHTALKLKNYDWTYIQPTAMYSDRGDCIVLAQICFYAFNLGFKSYAERTEINGFDPFFNAITGLNGSGKSNILDSICFLLGISNLSQVRATNLQDLVYKNGLAGITKATVSITFDNSNKKQSPLGFETHDEITITRQVVIGGRNKYLINGVNANNLRVQDLFCSVGLNVNNPHFLIMQGRITKVLNMKPPEILAMIEEAAGTRMYECKKISAQKTIEKKDAKLKEIQTILDEEITPAMEKLKEERASYLEYQKLMREIEHLSRLYVAYLFVCAEETKLKSTEDLQEMQSSIAQLQENMKQNEAKVKELSAEIQELERRRDKEVGGVLKTLEETLSEAQRVDTKAQSALDLKKQNLKDETKKRKELVKNMEEDKKMMSAKEVEVGKAMDRLKAVQEEGQKDAEALEAAQQHFKAVSAGLSANEDGAEATLSGQMMTCKNDMSKAETEAKQAQMKLKHAQQELKTKQAQVKKMDSGYKKDQDTFEAVKKCIEKLEAEMKKLNYEDGREEALLEKKRQCSRDVIQLRETYESLMGQFPNLRFEYMDPEKNWDRSKVKGLVANLFTVTDVSNATALEVVAGGRLYNVVVDNEVTGKKLLEKGELKRRYTIIPLNKISARTLNDNVVRTAKNLVGPDNVHTALSLVGYESELRKAMEYVFGTTLVCDSLDNAKKVAFDKGVSTKTVTLGGDVFDPQGTLTGGARAQTASVLSKLAEVKDIQDSLRAKEAELTGVESELSSLKGTAEKYRQLKQQLDLKTEEARILETKLQQSSFHKQQEELENLRKTIEECEETLQKTKEVQKKAEEKYKVLENKMKNAEAEREKELKAAQQKLNQAKSKADAYNKRLKEKQQEADAVALELEELKREQAGYEQQIQAVDEALKAIQEQIDTMTTEVLANKEAVRVAQEQLSQQKEVILGQEREIKGKSGEANRLREQNNDAQLKIKELEHNISKHKKDSADATAKVARMLAENDWISSEKHLFGQPNTAYDFKTNNPKEAGQRLKRLEETKDKLERNVNRRAMNMLSEAEERYNDLKKKKRIVENDKAKILETIEELDQKKNEALNVAWQKVNKDFGSIFSTLLPGANARLAPPEGCGVLDGLEFKVALGKTWKENLTELSGGQRSLVALSLILAMLLFKPAPIYILDEVDAALDLSHTQNIGQMLRTHFTHSQFVVVSLKDGMFTNANVLFKTKFVDGISTVTRTAQTHEGKVLAQRTQEKAKDKRQRQILAS</sequence>
<feature type="coiled-coil region" evidence="14">
    <location>
        <begin position="1125"/>
        <end position="1195"/>
    </location>
</feature>
<dbReference type="EMBL" id="JAYMGO010000001">
    <property type="protein sequence ID" value="KAL1282533.1"/>
    <property type="molecule type" value="Genomic_DNA"/>
</dbReference>
<dbReference type="Pfam" id="PF15277">
    <property type="entry name" value="Sec3-PIP2_bind"/>
    <property type="match status" value="1"/>
</dbReference>
<feature type="coiled-coil region" evidence="14">
    <location>
        <begin position="409"/>
        <end position="539"/>
    </location>
</feature>
<dbReference type="InterPro" id="IPR010935">
    <property type="entry name" value="SMC_hinge"/>
</dbReference>
<feature type="domain" description="SMC hinge" evidence="15">
    <location>
        <begin position="683"/>
        <end position="803"/>
    </location>
</feature>
<evidence type="ECO:0000313" key="17">
    <source>
        <dbReference type="EMBL" id="KAL1282533.1"/>
    </source>
</evidence>
<evidence type="ECO:0000256" key="12">
    <source>
        <dbReference type="ARBA" id="ARBA00023306"/>
    </source>
</evidence>
<dbReference type="Gene3D" id="3.30.70.1620">
    <property type="match status" value="1"/>
</dbReference>
<evidence type="ECO:0000256" key="9">
    <source>
        <dbReference type="ARBA" id="ARBA00023054"/>
    </source>
</evidence>
<dbReference type="CDD" id="cd03273">
    <property type="entry name" value="ABC_SMC2_euk"/>
    <property type="match status" value="1"/>
</dbReference>
<keyword evidence="11 13" id="KW-0539">Nucleus</keyword>
<keyword evidence="18" id="KW-1185">Reference proteome</keyword>
<dbReference type="SUPFAM" id="SSF52540">
    <property type="entry name" value="P-loop containing nucleoside triphosphate hydrolases"/>
    <property type="match status" value="1"/>
</dbReference>
<keyword evidence="12" id="KW-0131">Cell cycle</keyword>
<keyword evidence="7" id="KW-0498">Mitosis</keyword>
<comment type="caution">
    <text evidence="17">The sequence shown here is derived from an EMBL/GenBank/DDBJ whole genome shotgun (WGS) entry which is preliminary data.</text>
</comment>
<reference evidence="17 18" key="1">
    <citation type="submission" date="2023-09" db="EMBL/GenBank/DDBJ databases">
        <authorList>
            <person name="Wang M."/>
        </authorList>
    </citation>
    <scope>NUCLEOTIDE SEQUENCE [LARGE SCALE GENOMIC DNA]</scope>
    <source>
        <strain evidence="17">GT-2023</strain>
        <tissue evidence="17">Liver</tissue>
    </source>
</reference>
<dbReference type="InterPro" id="IPR024704">
    <property type="entry name" value="SMC"/>
</dbReference>
<dbReference type="InterPro" id="IPR028258">
    <property type="entry name" value="Sec3-PIP2_bind"/>
</dbReference>
<dbReference type="SMART" id="SM01313">
    <property type="entry name" value="Sec3-PIP2_bind"/>
    <property type="match status" value="1"/>
</dbReference>
<keyword evidence="9 14" id="KW-0175">Coiled coil</keyword>
<evidence type="ECO:0000256" key="1">
    <source>
        <dbReference type="ARBA" id="ARBA00004123"/>
    </source>
</evidence>